<gene>
    <name evidence="13" type="ORF">DFR47_10688</name>
</gene>
<evidence type="ECO:0000256" key="6">
    <source>
        <dbReference type="ARBA" id="ARBA00022519"/>
    </source>
</evidence>
<comment type="subunit">
    <text evidence="2">The complex is composed of two ATP-binding proteins (ThiQ), two transmembrane proteins (ThiP) and a solute-binding protein (ThiB).</text>
</comment>
<dbReference type="CDD" id="cd06261">
    <property type="entry name" value="TM_PBP2"/>
    <property type="match status" value="2"/>
</dbReference>
<evidence type="ECO:0000256" key="5">
    <source>
        <dbReference type="ARBA" id="ARBA00022475"/>
    </source>
</evidence>
<keyword evidence="14" id="KW-1185">Reference proteome</keyword>
<evidence type="ECO:0000256" key="2">
    <source>
        <dbReference type="ARBA" id="ARBA00011650"/>
    </source>
</evidence>
<comment type="similarity">
    <text evidence="11">Belongs to the binding-protein-dependent transport system permease family.</text>
</comment>
<reference evidence="13 14" key="1">
    <citation type="submission" date="2018-06" db="EMBL/GenBank/DDBJ databases">
        <title>Genomic Encyclopedia of Type Strains, Phase IV (KMG-IV): sequencing the most valuable type-strain genomes for metagenomic binning, comparative biology and taxonomic classification.</title>
        <authorList>
            <person name="Goeker M."/>
        </authorList>
    </citation>
    <scope>NUCLEOTIDE SEQUENCE [LARGE SCALE GENOMIC DNA]</scope>
    <source>
        <strain evidence="13 14">DSM 25619</strain>
    </source>
</reference>
<name>A0A366DUX7_9HYPH</name>
<evidence type="ECO:0000256" key="10">
    <source>
        <dbReference type="ARBA" id="ARBA00023136"/>
    </source>
</evidence>
<feature type="transmembrane region" description="Helical" evidence="11">
    <location>
        <begin position="287"/>
        <end position="309"/>
    </location>
</feature>
<keyword evidence="5" id="KW-1003">Cell membrane</keyword>
<feature type="domain" description="ABC transmembrane type-1" evidence="12">
    <location>
        <begin position="52"/>
        <end position="256"/>
    </location>
</feature>
<dbReference type="RefSeq" id="WP_113945297.1">
    <property type="nucleotide sequence ID" value="NZ_JBHEEG010000007.1"/>
</dbReference>
<dbReference type="SUPFAM" id="SSF161098">
    <property type="entry name" value="MetI-like"/>
    <property type="match status" value="2"/>
</dbReference>
<dbReference type="Gene3D" id="1.10.3720.10">
    <property type="entry name" value="MetI-like"/>
    <property type="match status" value="2"/>
</dbReference>
<dbReference type="OrthoDB" id="7066776at2"/>
<dbReference type="GO" id="GO:0005886">
    <property type="term" value="C:plasma membrane"/>
    <property type="evidence" value="ECO:0007669"/>
    <property type="project" value="UniProtKB-SubCell"/>
</dbReference>
<dbReference type="GO" id="GO:0022857">
    <property type="term" value="F:transmembrane transporter activity"/>
    <property type="evidence" value="ECO:0007669"/>
    <property type="project" value="InterPro"/>
</dbReference>
<keyword evidence="10 11" id="KW-0472">Membrane</keyword>
<keyword evidence="7 11" id="KW-0812">Transmembrane</keyword>
<evidence type="ECO:0000256" key="7">
    <source>
        <dbReference type="ARBA" id="ARBA00022692"/>
    </source>
</evidence>
<keyword evidence="6" id="KW-0997">Cell inner membrane</keyword>
<dbReference type="InterPro" id="IPR005947">
    <property type="entry name" value="ThiP_ABC_transpt"/>
</dbReference>
<feature type="transmembrane region" description="Helical" evidence="11">
    <location>
        <begin position="133"/>
        <end position="156"/>
    </location>
</feature>
<comment type="subcellular location">
    <subcellularLocation>
        <location evidence="1">Cell inner membrane</location>
        <topology evidence="1">Multi-pass membrane protein</topology>
    </subcellularLocation>
    <subcellularLocation>
        <location evidence="11">Cell membrane</location>
        <topology evidence="11">Multi-pass membrane protein</topology>
    </subcellularLocation>
</comment>
<dbReference type="InterPro" id="IPR000515">
    <property type="entry name" value="MetI-like"/>
</dbReference>
<feature type="transmembrane region" description="Helical" evidence="11">
    <location>
        <begin position="89"/>
        <end position="113"/>
    </location>
</feature>
<keyword evidence="8" id="KW-0677">Repeat</keyword>
<dbReference type="Pfam" id="PF00528">
    <property type="entry name" value="BPD_transp_1"/>
    <property type="match status" value="2"/>
</dbReference>
<feature type="transmembrane region" description="Helical" evidence="11">
    <location>
        <begin position="237"/>
        <end position="258"/>
    </location>
</feature>
<protein>
    <recommendedName>
        <fullName evidence="3">Thiamine transport system permease protein ThiP</fullName>
    </recommendedName>
</protein>
<evidence type="ECO:0000256" key="11">
    <source>
        <dbReference type="RuleBase" id="RU363032"/>
    </source>
</evidence>
<sequence length="548" mass="58811">MQISRFKTTSGFVALMLLLVLTGGALLSLGIQGLQSDSDALAAFDSYLWNITRFTLLQALLSVLLSVLFALPVARALQANASFRGRSLLLRFFAIPLTLPSLVAVFGITSIYGRNGFIAQGSTALGMPLIPDIYGLTGILLAHVFFNMPLAVRLLLASLESIPQDYWKLSAQLGMGSFARFRLIEWPVIARNLSGIAGLIFMLCASSFTIVLTLGGGPRATTLEVAIYQALHFDFDLARAVALTLTQLLLTIGVLCLLRLTGKPTEEGLSLTTVSRNYIRHSKAARALSGVIIACAALFLALPVLGMVLSGLGSDLWRLINETVVQQAIITSLLLAFGAAAVCVVLSLTLVAAREYNATQNLKAPRRLRSFFTAALDSGSSLVLIIPPIVIGAGWFILLRQFTDVFTLAPFMVIAVNGVMAMPFAVRLLRPAWDSAAARNNRLCTALGISGLNRLRLIDWPVIRRPLVLSFIFAMALSMGDLGTIALFGSDAVQTLPYLLLQRMGSYRTSDAAGLALILAAICFTLMLITDKTGKQNKSTASAGRNIA</sequence>
<evidence type="ECO:0000256" key="8">
    <source>
        <dbReference type="ARBA" id="ARBA00022737"/>
    </source>
</evidence>
<dbReference type="PANTHER" id="PTHR30183:SF9">
    <property type="entry name" value="THIAMINE TRANSPORT SYSTEM PERMEASE PROTEIN THIP"/>
    <property type="match status" value="1"/>
</dbReference>
<dbReference type="InterPro" id="IPR035906">
    <property type="entry name" value="MetI-like_sf"/>
</dbReference>
<organism evidence="13 14">
    <name type="scientific">Pseudochrobactrum asaccharolyticum</name>
    <dbReference type="NCBI Taxonomy" id="354351"/>
    <lineage>
        <taxon>Bacteria</taxon>
        <taxon>Pseudomonadati</taxon>
        <taxon>Pseudomonadota</taxon>
        <taxon>Alphaproteobacteria</taxon>
        <taxon>Hyphomicrobiales</taxon>
        <taxon>Brucellaceae</taxon>
        <taxon>Pseudochrobactrum</taxon>
    </lineage>
</organism>
<dbReference type="EMBL" id="QNRH01000006">
    <property type="protein sequence ID" value="RBO93008.1"/>
    <property type="molecule type" value="Genomic_DNA"/>
</dbReference>
<keyword evidence="9 11" id="KW-1133">Transmembrane helix</keyword>
<dbReference type="GO" id="GO:0015888">
    <property type="term" value="P:thiamine transport"/>
    <property type="evidence" value="ECO:0007669"/>
    <property type="project" value="InterPro"/>
</dbReference>
<comment type="caution">
    <text evidence="13">The sequence shown here is derived from an EMBL/GenBank/DDBJ whole genome shotgun (WGS) entry which is preliminary data.</text>
</comment>
<feature type="transmembrane region" description="Helical" evidence="11">
    <location>
        <begin position="196"/>
        <end position="217"/>
    </location>
</feature>
<evidence type="ECO:0000256" key="1">
    <source>
        <dbReference type="ARBA" id="ARBA00004429"/>
    </source>
</evidence>
<dbReference type="NCBIfam" id="TIGR01253">
    <property type="entry name" value="thiP"/>
    <property type="match status" value="1"/>
</dbReference>
<feature type="transmembrane region" description="Helical" evidence="11">
    <location>
        <begin position="12"/>
        <end position="34"/>
    </location>
</feature>
<dbReference type="PROSITE" id="PS50928">
    <property type="entry name" value="ABC_TM1"/>
    <property type="match status" value="2"/>
</dbReference>
<dbReference type="Proteomes" id="UP000252893">
    <property type="component" value="Unassembled WGS sequence"/>
</dbReference>
<keyword evidence="4 11" id="KW-0813">Transport</keyword>
<proteinExistence type="inferred from homology"/>
<evidence type="ECO:0000313" key="13">
    <source>
        <dbReference type="EMBL" id="RBO93008.1"/>
    </source>
</evidence>
<feature type="domain" description="ABC transmembrane type-1" evidence="12">
    <location>
        <begin position="329"/>
        <end position="530"/>
    </location>
</feature>
<evidence type="ECO:0000256" key="9">
    <source>
        <dbReference type="ARBA" id="ARBA00022989"/>
    </source>
</evidence>
<evidence type="ECO:0000259" key="12">
    <source>
        <dbReference type="PROSITE" id="PS50928"/>
    </source>
</evidence>
<feature type="transmembrane region" description="Helical" evidence="11">
    <location>
        <begin position="54"/>
        <end position="77"/>
    </location>
</feature>
<feature type="transmembrane region" description="Helical" evidence="11">
    <location>
        <begin position="467"/>
        <end position="489"/>
    </location>
</feature>
<accession>A0A366DUX7</accession>
<evidence type="ECO:0000313" key="14">
    <source>
        <dbReference type="Proteomes" id="UP000252893"/>
    </source>
</evidence>
<evidence type="ECO:0000256" key="4">
    <source>
        <dbReference type="ARBA" id="ARBA00022448"/>
    </source>
</evidence>
<dbReference type="PANTHER" id="PTHR30183">
    <property type="entry name" value="MOLYBDENUM TRANSPORT SYSTEM PERMEASE PROTEIN MODB"/>
    <property type="match status" value="1"/>
</dbReference>
<feature type="transmembrane region" description="Helical" evidence="11">
    <location>
        <begin position="509"/>
        <end position="529"/>
    </location>
</feature>
<feature type="transmembrane region" description="Helical" evidence="11">
    <location>
        <begin position="329"/>
        <end position="353"/>
    </location>
</feature>
<evidence type="ECO:0000256" key="3">
    <source>
        <dbReference type="ARBA" id="ARBA00016947"/>
    </source>
</evidence>
<feature type="transmembrane region" description="Helical" evidence="11">
    <location>
        <begin position="405"/>
        <end position="429"/>
    </location>
</feature>
<dbReference type="AlphaFoldDB" id="A0A366DUX7"/>
<feature type="transmembrane region" description="Helical" evidence="11">
    <location>
        <begin position="374"/>
        <end position="399"/>
    </location>
</feature>